<dbReference type="Pfam" id="PF13692">
    <property type="entry name" value="Glyco_trans_1_4"/>
    <property type="match status" value="1"/>
</dbReference>
<dbReference type="KEGG" id="pbt:ING2E5B_0509"/>
<dbReference type="Gene3D" id="3.40.50.2000">
    <property type="entry name" value="Glycogen Phosphorylase B"/>
    <property type="match status" value="2"/>
</dbReference>
<dbReference type="AlphaFoldDB" id="A0A098BYM1"/>
<proteinExistence type="predicted"/>
<sequence length="403" mass="45890">MKTLLQINSVVNSGSTGRIAEEIGQTAIAAGWESYIAYGRNERPSSSKLIKIGNNNDIKLHGLKTRLFDRHGLGSRSATDEFIKQIEVIKPDIIHLHNLHGYYINIEVLFHYLKKVNVPVVWTFHDCWPITGHCSYFTFVGCEKWKTQCYECPQKTKYPASYFIDSSRKNYILKKELFTSLSNLTLVSVSQWLSGILNESFLQKYPIKVINNGINTEVFKPSSSNTFRVKYGFEDKFILLGVASIWDERKGLKDYIELSKLLGRDFQIVLVGLTKKQIEQLPDNILGIERTESVEMLAEIYSSANIVLNLSYEETFGLTTVEGFACGTPGIVYNATASPELIDVSTGIVVEQGNINKLTEAIYSIKKKGKEYYSEACVNRAHKLYKKEDRYKEYIQLYNELIS</sequence>
<feature type="domain" description="Glycosyltransferase subfamily 4-like N-terminal" evidence="2">
    <location>
        <begin position="18"/>
        <end position="217"/>
    </location>
</feature>
<gene>
    <name evidence="3" type="ORF">ING2E5B_0509</name>
</gene>
<dbReference type="PATRIC" id="fig|1562970.3.peg.503"/>
<name>A0A098BYM1_9BACT</name>
<reference evidence="3 4" key="1">
    <citation type="submission" date="2014-08" db="EMBL/GenBank/DDBJ databases">
        <authorList>
            <person name="Wibberg D."/>
        </authorList>
    </citation>
    <scope>NUCLEOTIDE SEQUENCE [LARGE SCALE GENOMIC DNA]</scope>
    <source>
        <strain evidence="4">ING2-E5B</strain>
    </source>
</reference>
<dbReference type="SUPFAM" id="SSF53756">
    <property type="entry name" value="UDP-Glycosyltransferase/glycogen phosphorylase"/>
    <property type="match status" value="1"/>
</dbReference>
<keyword evidence="4" id="KW-1185">Reference proteome</keyword>
<dbReference type="PANTHER" id="PTHR46401:SF2">
    <property type="entry name" value="GLYCOSYLTRANSFERASE WBBK-RELATED"/>
    <property type="match status" value="1"/>
</dbReference>
<dbReference type="GO" id="GO:0016757">
    <property type="term" value="F:glycosyltransferase activity"/>
    <property type="evidence" value="ECO:0007669"/>
    <property type="project" value="InterPro"/>
</dbReference>
<organism evidence="3 4">
    <name type="scientific">Fermentimonas caenicola</name>
    <dbReference type="NCBI Taxonomy" id="1562970"/>
    <lineage>
        <taxon>Bacteria</taxon>
        <taxon>Pseudomonadati</taxon>
        <taxon>Bacteroidota</taxon>
        <taxon>Bacteroidia</taxon>
        <taxon>Bacteroidales</taxon>
        <taxon>Dysgonomonadaceae</taxon>
        <taxon>Fermentimonas</taxon>
    </lineage>
</organism>
<dbReference type="Proteomes" id="UP000032417">
    <property type="component" value="Chromosome 1"/>
</dbReference>
<protein>
    <submittedName>
        <fullName evidence="3">Group 1 glycosyl transferase</fullName>
    </submittedName>
</protein>
<dbReference type="EMBL" id="LN515532">
    <property type="protein sequence ID" value="CEA15276.1"/>
    <property type="molecule type" value="Genomic_DNA"/>
</dbReference>
<dbReference type="PANTHER" id="PTHR46401">
    <property type="entry name" value="GLYCOSYLTRANSFERASE WBBK-RELATED"/>
    <property type="match status" value="1"/>
</dbReference>
<dbReference type="STRING" id="1562970.ING2E5B_0509"/>
<evidence type="ECO:0000313" key="4">
    <source>
        <dbReference type="Proteomes" id="UP000032417"/>
    </source>
</evidence>
<dbReference type="Pfam" id="PF13439">
    <property type="entry name" value="Glyco_transf_4"/>
    <property type="match status" value="1"/>
</dbReference>
<evidence type="ECO:0000259" key="2">
    <source>
        <dbReference type="Pfam" id="PF13439"/>
    </source>
</evidence>
<dbReference type="OrthoDB" id="9768685at2"/>
<dbReference type="InterPro" id="IPR028098">
    <property type="entry name" value="Glyco_trans_4-like_N"/>
</dbReference>
<evidence type="ECO:0000256" key="1">
    <source>
        <dbReference type="ARBA" id="ARBA00022679"/>
    </source>
</evidence>
<keyword evidence="1 3" id="KW-0808">Transferase</keyword>
<evidence type="ECO:0000313" key="3">
    <source>
        <dbReference type="EMBL" id="CEA15276.1"/>
    </source>
</evidence>
<accession>A0A098BYM1</accession>
<dbReference type="HOGENOM" id="CLU_009583_28_3_10"/>